<evidence type="ECO:0000313" key="3">
    <source>
        <dbReference type="Proteomes" id="UP000292402"/>
    </source>
</evidence>
<name>A0A4Q4MBK6_9PLEO</name>
<evidence type="ECO:0000313" key="2">
    <source>
        <dbReference type="EMBL" id="RYN46196.1"/>
    </source>
</evidence>
<sequence>MASPLLPIDPQRPSFSPADCRTLQKMLHDVRSPSPLSPTPYFSDRPASQSILTETPNSKNYEDKMSCKNHQSAHGDERQDGYEDEDDSMELSDGEVAFGTDEKDSDKIEDIMNMPGKMALSVPVCDYSRFYPHNQQASDGARKLERRRASIEKSLKEQCRQQKRVQKAAAADEDYNFDMPIDSVSDHRLAIAETFDLEALYEDKEMHRVEGQQMATNSYDVRHHVHESTQPPLTIQQSSEASRDCHQMVVSPKNVRKALEGTPPASNFSVNFSSPACAVVRTPNGKHIDFATCDSIPDSPVDHTLSYVKAQESDEISPSEHQGHASPQRKLTELAREARVEKEEVAEQRALAELDKFRDMDLAPIETVMDGGPAGDLITYGTPVKAKDEELFLRRAPDRSGSELEGWNHIKRWQSSISAPRRNPFFIEQDQENGTDVEDSDTTSISKQQRLSVIPRRPTFITVIGMLPAAMFWATIAQIIDGSSRVFDVLIERLTGLKV</sequence>
<gene>
    <name evidence="2" type="ORF">AA0114_g8476</name>
</gene>
<feature type="compositionally biased region" description="Acidic residues" evidence="1">
    <location>
        <begin position="82"/>
        <end position="93"/>
    </location>
</feature>
<evidence type="ECO:0000256" key="1">
    <source>
        <dbReference type="SAM" id="MobiDB-lite"/>
    </source>
</evidence>
<accession>A0A4Q4MBK6</accession>
<feature type="region of interest" description="Disordered" evidence="1">
    <location>
        <begin position="311"/>
        <end position="330"/>
    </location>
</feature>
<protein>
    <submittedName>
        <fullName evidence="2">Uncharacterized protein</fullName>
    </submittedName>
</protein>
<comment type="caution">
    <text evidence="2">The sequence shown here is derived from an EMBL/GenBank/DDBJ whole genome shotgun (WGS) entry which is preliminary data.</text>
</comment>
<organism evidence="2 3">
    <name type="scientific">Alternaria tenuissima</name>
    <dbReference type="NCBI Taxonomy" id="119927"/>
    <lineage>
        <taxon>Eukaryota</taxon>
        <taxon>Fungi</taxon>
        <taxon>Dikarya</taxon>
        <taxon>Ascomycota</taxon>
        <taxon>Pezizomycotina</taxon>
        <taxon>Dothideomycetes</taxon>
        <taxon>Pleosporomycetidae</taxon>
        <taxon>Pleosporales</taxon>
        <taxon>Pleosporineae</taxon>
        <taxon>Pleosporaceae</taxon>
        <taxon>Alternaria</taxon>
        <taxon>Alternaria sect. Alternaria</taxon>
        <taxon>Alternaria alternata complex</taxon>
    </lineage>
</organism>
<proteinExistence type="predicted"/>
<reference evidence="3" key="1">
    <citation type="journal article" date="2019" name="bioRxiv">
        <title>Genomics, evolutionary history and diagnostics of the Alternaria alternata species group including apple and Asian pear pathotypes.</title>
        <authorList>
            <person name="Armitage A.D."/>
            <person name="Cockerton H.M."/>
            <person name="Sreenivasaprasad S."/>
            <person name="Woodhall J.W."/>
            <person name="Lane C.R."/>
            <person name="Harrison R.J."/>
            <person name="Clarkson J.P."/>
        </authorList>
    </citation>
    <scope>NUCLEOTIDE SEQUENCE [LARGE SCALE GENOMIC DNA]</scope>
    <source>
        <strain evidence="3">FERA 1082</strain>
    </source>
</reference>
<feature type="region of interest" description="Disordered" evidence="1">
    <location>
        <begin position="27"/>
        <end position="106"/>
    </location>
</feature>
<feature type="compositionally biased region" description="Polar residues" evidence="1">
    <location>
        <begin position="46"/>
        <end position="59"/>
    </location>
</feature>
<dbReference type="Proteomes" id="UP000292402">
    <property type="component" value="Unassembled WGS sequence"/>
</dbReference>
<dbReference type="AlphaFoldDB" id="A0A4Q4MBK6"/>
<dbReference type="EMBL" id="PDXA01000030">
    <property type="protein sequence ID" value="RYN46196.1"/>
    <property type="molecule type" value="Genomic_DNA"/>
</dbReference>